<evidence type="ECO:0000313" key="4">
    <source>
        <dbReference type="Proteomes" id="UP000531561"/>
    </source>
</evidence>
<evidence type="ECO:0000313" key="3">
    <source>
        <dbReference type="EMBL" id="KAF5867939.1"/>
    </source>
</evidence>
<evidence type="ECO:0000256" key="2">
    <source>
        <dbReference type="SAM" id="SignalP"/>
    </source>
</evidence>
<dbReference type="RefSeq" id="XP_037186888.1">
    <property type="nucleotide sequence ID" value="XM_037337508.1"/>
</dbReference>
<dbReference type="AlphaFoldDB" id="A0A8H6AI66"/>
<dbReference type="InterPro" id="IPR001087">
    <property type="entry name" value="GDSL"/>
</dbReference>
<protein>
    <submittedName>
        <fullName evidence="3">Putative carbohydrate esterase family 16 protein</fullName>
    </submittedName>
</protein>
<evidence type="ECO:0000256" key="1">
    <source>
        <dbReference type="ARBA" id="ARBA00022729"/>
    </source>
</evidence>
<dbReference type="OrthoDB" id="1600564at2759"/>
<feature type="signal peptide" evidence="2">
    <location>
        <begin position="1"/>
        <end position="15"/>
    </location>
</feature>
<feature type="chain" id="PRO_5034587020" evidence="2">
    <location>
        <begin position="16"/>
        <end position="428"/>
    </location>
</feature>
<gene>
    <name evidence="3" type="ORF">Bfra_007134</name>
</gene>
<keyword evidence="1 2" id="KW-0732">Signal</keyword>
<organism evidence="3 4">
    <name type="scientific">Botrytis fragariae</name>
    <dbReference type="NCBI Taxonomy" id="1964551"/>
    <lineage>
        <taxon>Eukaryota</taxon>
        <taxon>Fungi</taxon>
        <taxon>Dikarya</taxon>
        <taxon>Ascomycota</taxon>
        <taxon>Pezizomycotina</taxon>
        <taxon>Leotiomycetes</taxon>
        <taxon>Helotiales</taxon>
        <taxon>Sclerotiniaceae</taxon>
        <taxon>Botrytis</taxon>
    </lineage>
</organism>
<dbReference type="PANTHER" id="PTHR45642">
    <property type="entry name" value="GDSL ESTERASE/LIPASE EXL3"/>
    <property type="match status" value="1"/>
</dbReference>
<dbReference type="PANTHER" id="PTHR45642:SF139">
    <property type="entry name" value="SGNH HYDROLASE-TYPE ESTERASE DOMAIN-CONTAINING PROTEIN"/>
    <property type="match status" value="1"/>
</dbReference>
<keyword evidence="4" id="KW-1185">Reference proteome</keyword>
<dbReference type="InterPro" id="IPR036514">
    <property type="entry name" value="SGNH_hydro_sf"/>
</dbReference>
<dbReference type="SUPFAM" id="SSF52266">
    <property type="entry name" value="SGNH hydrolase"/>
    <property type="match status" value="1"/>
</dbReference>
<sequence>MNRFTLLALVGSTLASPIKSVKSRAAADAKYLFSLYVYALVKIPNGGLDANNTSGDSYSETGFDVTSTQPSVTNPFGNPAFPGYTTDNGINWIGHLVETYNSSLILSYNFAYGGAVVDASIVAPYEDTVLTLVNQTAEFVDNLSPAPAGAPWTADNSLFAFWFGVNDIGNSYWLANETDVITAIFDSYFAQVQLVYDAGGRNFLFLNCPPVDKSPMMLAYGDSVTSSEATVITAYNTELSTRVSAFETANSGTTTYVFDTQVPFNTALSAPATYGATNATCFDADGTTCLWWNNLHPGQAIQKLVAEGVAEQLAGSFFQGSASASSLSSSSVAVAASSSIPASSTIQTSSPTVVASASVLSTAVASLAISSAAAVVTPVSSISSMPSSSVIVASSTSVPALSSASPVVSSAAALPTVIASSGEDECEA</sequence>
<dbReference type="GO" id="GO:0016788">
    <property type="term" value="F:hydrolase activity, acting on ester bonds"/>
    <property type="evidence" value="ECO:0007669"/>
    <property type="project" value="InterPro"/>
</dbReference>
<proteinExistence type="predicted"/>
<comment type="caution">
    <text evidence="3">The sequence shown here is derived from an EMBL/GenBank/DDBJ whole genome shotgun (WGS) entry which is preliminary data.</text>
</comment>
<reference evidence="3 4" key="1">
    <citation type="journal article" date="2020" name="Phytopathology">
        <title>A high-quality genome resource of Botrytis fragariae, a new and rapidly spreading fungal pathogen causing strawberry gray mold in the U.S.A.</title>
        <authorList>
            <person name="Wu Y."/>
            <person name="Saski C.A."/>
            <person name="Schnabel G."/>
            <person name="Xiao S."/>
            <person name="Hu M."/>
        </authorList>
    </citation>
    <scope>NUCLEOTIDE SEQUENCE [LARGE SCALE GENOMIC DNA]</scope>
    <source>
        <strain evidence="3 4">BVB16</strain>
    </source>
</reference>
<dbReference type="Gene3D" id="3.40.50.1110">
    <property type="entry name" value="SGNH hydrolase"/>
    <property type="match status" value="1"/>
</dbReference>
<dbReference type="InterPro" id="IPR050592">
    <property type="entry name" value="GDSL_lipolytic_enzyme"/>
</dbReference>
<name>A0A8H6AI66_9HELO</name>
<dbReference type="CDD" id="cd01846">
    <property type="entry name" value="fatty_acyltransferase_like"/>
    <property type="match status" value="1"/>
</dbReference>
<dbReference type="Pfam" id="PF00657">
    <property type="entry name" value="Lipase_GDSL"/>
    <property type="match status" value="1"/>
</dbReference>
<dbReference type="GeneID" id="59261200"/>
<accession>A0A8H6AI66</accession>
<dbReference type="EMBL" id="JABFCT010000026">
    <property type="protein sequence ID" value="KAF5867939.1"/>
    <property type="molecule type" value="Genomic_DNA"/>
</dbReference>
<dbReference type="Proteomes" id="UP000531561">
    <property type="component" value="Unassembled WGS sequence"/>
</dbReference>